<dbReference type="GO" id="GO:0051301">
    <property type="term" value="P:cell division"/>
    <property type="evidence" value="ECO:0007669"/>
    <property type="project" value="UniProtKB-KW"/>
</dbReference>
<dbReference type="OrthoDB" id="2660939at2"/>
<dbReference type="InterPro" id="IPR022121">
    <property type="entry name" value="Peptidase_M73_camelysin"/>
</dbReference>
<name>A0A3R9P3V2_9BACI</name>
<keyword evidence="1" id="KW-0131">Cell cycle</keyword>
<dbReference type="RefSeq" id="WP_125560450.1">
    <property type="nucleotide sequence ID" value="NZ_RBVX01000036.1"/>
</dbReference>
<proteinExistence type="predicted"/>
<gene>
    <name evidence="1" type="ORF">D7Z54_25575</name>
</gene>
<dbReference type="InterPro" id="IPR023833">
    <property type="entry name" value="Signal_pept_SipW-depend-type"/>
</dbReference>
<sequence length="187" mass="20578">MGLKKKLGLGVSTAALGLSLIGGGTFAYFSDSAEANGTFSAGTLDLEAKPTTVIDLENIKPGDTFERPYKLKNNGSLDIAEIMMTTDYNVIDAENNNGSENFAEHIEVTFVWNDDKEHTSVYKETLDELKGMEPDVLGDEVLKAGDYDEMYVKFEFVDTGEDQNIFQGDAIEVEWTFEGMQGDGEEK</sequence>
<keyword evidence="1" id="KW-0132">Cell division</keyword>
<evidence type="ECO:0000313" key="2">
    <source>
        <dbReference type="Proteomes" id="UP000275076"/>
    </source>
</evidence>
<dbReference type="Proteomes" id="UP000275076">
    <property type="component" value="Unassembled WGS sequence"/>
</dbReference>
<protein>
    <submittedName>
        <fullName evidence="1">Cell division protein FtsN</fullName>
    </submittedName>
</protein>
<dbReference type="EMBL" id="RBVX01000036">
    <property type="protein sequence ID" value="RSL30479.1"/>
    <property type="molecule type" value="Genomic_DNA"/>
</dbReference>
<accession>A0A3R9P3V2</accession>
<dbReference type="AlphaFoldDB" id="A0A3R9P3V2"/>
<comment type="caution">
    <text evidence="1">The sequence shown here is derived from an EMBL/GenBank/DDBJ whole genome shotgun (WGS) entry which is preliminary data.</text>
</comment>
<reference evidence="1 2" key="1">
    <citation type="submission" date="2018-10" db="EMBL/GenBank/DDBJ databases">
        <title>Draft genome sequence of Bacillus salarius IM0101, isolated from a hypersaline soil in Inner Mongolia, China.</title>
        <authorList>
            <person name="Yamprayoonswat W."/>
            <person name="Boonvisut S."/>
            <person name="Jumpathong W."/>
            <person name="Sittihan S."/>
            <person name="Ruangsuj P."/>
            <person name="Wanthongcharoen S."/>
            <person name="Thongpramul N."/>
            <person name="Pimmason S."/>
            <person name="Yu B."/>
            <person name="Yasawong M."/>
        </authorList>
    </citation>
    <scope>NUCLEOTIDE SEQUENCE [LARGE SCALE GENOMIC DNA]</scope>
    <source>
        <strain evidence="1 2">IM0101</strain>
    </source>
</reference>
<dbReference type="Pfam" id="PF12389">
    <property type="entry name" value="Peptidase_M73"/>
    <property type="match status" value="1"/>
</dbReference>
<keyword evidence="2" id="KW-1185">Reference proteome</keyword>
<dbReference type="NCBIfam" id="TIGR04088">
    <property type="entry name" value="cognate_SipW"/>
    <property type="match status" value="1"/>
</dbReference>
<organism evidence="1 2">
    <name type="scientific">Salibacterium salarium</name>
    <dbReference type="NCBI Taxonomy" id="284579"/>
    <lineage>
        <taxon>Bacteria</taxon>
        <taxon>Bacillati</taxon>
        <taxon>Bacillota</taxon>
        <taxon>Bacilli</taxon>
        <taxon>Bacillales</taxon>
        <taxon>Bacillaceae</taxon>
    </lineage>
</organism>
<evidence type="ECO:0000313" key="1">
    <source>
        <dbReference type="EMBL" id="RSL30479.1"/>
    </source>
</evidence>